<dbReference type="Proteomes" id="UP000095210">
    <property type="component" value="Chromosome"/>
</dbReference>
<dbReference type="AlphaFoldDB" id="A0AAC9HV76"/>
<feature type="transmembrane region" description="Helical" evidence="1">
    <location>
        <begin position="6"/>
        <end position="26"/>
    </location>
</feature>
<reference evidence="3" key="1">
    <citation type="submission" date="2016-03" db="EMBL/GenBank/DDBJ databases">
        <title>Complete genome sequence of the type strain Actinoalloteichus hymeniacidonis DSM 45092.</title>
        <authorList>
            <person name="Schaffert L."/>
            <person name="Albersmeier A."/>
            <person name="Winkler A."/>
            <person name="Kalinowski J."/>
            <person name="Zotchev S."/>
            <person name="Ruckert C."/>
        </authorList>
    </citation>
    <scope>NUCLEOTIDE SEQUENCE [LARGE SCALE GENOMIC DNA]</scope>
    <source>
        <strain evidence="3">HPA177(T) (DSM 45092(T))</strain>
    </source>
</reference>
<gene>
    <name evidence="2" type="ORF">TL08_26345</name>
</gene>
<dbReference type="EMBL" id="CP014859">
    <property type="protein sequence ID" value="AOS66038.1"/>
    <property type="molecule type" value="Genomic_DNA"/>
</dbReference>
<keyword evidence="1" id="KW-0472">Membrane</keyword>
<evidence type="ECO:0000313" key="3">
    <source>
        <dbReference type="Proteomes" id="UP000095210"/>
    </source>
</evidence>
<sequence length="225" mass="26807">MMEPFYIAFGTFILILVGVALISRYVSRRRREAFQAWARDSGWTYVPRDDRWLRYFNAPMFRRGIRRGTRHVVTGSLRGRKLVAFEYYYVERQGSGRNKRNVTYRFAVAALFTPKVRPMLEVSREMIGHRIMGVFGMKDLQLESEEFNRAFRIEAENDRFAYDILHPRTMEWMLGDERFKSLPFRLEGPMLLTWTRGRLIPENVPAMATFLVEVIERVPDYVWQD</sequence>
<organism evidence="2 3">
    <name type="scientific">Actinoalloteichus hymeniacidonis</name>
    <dbReference type="NCBI Taxonomy" id="340345"/>
    <lineage>
        <taxon>Bacteria</taxon>
        <taxon>Bacillati</taxon>
        <taxon>Actinomycetota</taxon>
        <taxon>Actinomycetes</taxon>
        <taxon>Pseudonocardiales</taxon>
        <taxon>Pseudonocardiaceae</taxon>
        <taxon>Actinoalloteichus</taxon>
    </lineage>
</organism>
<evidence type="ECO:0008006" key="4">
    <source>
        <dbReference type="Google" id="ProtNLM"/>
    </source>
</evidence>
<dbReference type="KEGG" id="ahm:TL08_26345"/>
<name>A0AAC9HV76_9PSEU</name>
<keyword evidence="1" id="KW-1133">Transmembrane helix</keyword>
<keyword evidence="1" id="KW-0812">Transmembrane</keyword>
<evidence type="ECO:0000256" key="1">
    <source>
        <dbReference type="SAM" id="Phobius"/>
    </source>
</evidence>
<protein>
    <recommendedName>
        <fullName evidence="4">DUF3137 domain-containing protein</fullName>
    </recommendedName>
</protein>
<evidence type="ECO:0000313" key="2">
    <source>
        <dbReference type="EMBL" id="AOS66038.1"/>
    </source>
</evidence>
<keyword evidence="3" id="KW-1185">Reference proteome</keyword>
<accession>A0AAC9HV76</accession>
<proteinExistence type="predicted"/>